<feature type="compositionally biased region" description="Low complexity" evidence="6">
    <location>
        <begin position="427"/>
        <end position="438"/>
    </location>
</feature>
<reference evidence="9 10" key="1">
    <citation type="submission" date="2015-09" db="EMBL/GenBank/DDBJ databases">
        <title>Sorangium comparison.</title>
        <authorList>
            <person name="Zaburannyi N."/>
            <person name="Bunk B."/>
            <person name="Overmann J."/>
            <person name="Mueller R."/>
        </authorList>
    </citation>
    <scope>NUCLEOTIDE SEQUENCE [LARGE SCALE GENOMIC DNA]</scope>
    <source>
        <strain evidence="9 10">So ce836</strain>
    </source>
</reference>
<dbReference type="PANTHER" id="PTHR43289">
    <property type="entry name" value="MITOGEN-ACTIVATED PROTEIN KINASE KINASE KINASE 20-RELATED"/>
    <property type="match status" value="1"/>
</dbReference>
<feature type="compositionally biased region" description="Low complexity" evidence="6">
    <location>
        <begin position="446"/>
        <end position="463"/>
    </location>
</feature>
<keyword evidence="4 5" id="KW-0067">ATP-binding</keyword>
<gene>
    <name evidence="9" type="ORF">SOCE836_049800</name>
</gene>
<dbReference type="SMART" id="SM00220">
    <property type="entry name" value="S_TKc"/>
    <property type="match status" value="1"/>
</dbReference>
<evidence type="ECO:0000256" key="5">
    <source>
        <dbReference type="PROSITE-ProRule" id="PRU10141"/>
    </source>
</evidence>
<dbReference type="CDD" id="cd14014">
    <property type="entry name" value="STKc_PknB_like"/>
    <property type="match status" value="1"/>
</dbReference>
<feature type="compositionally biased region" description="Low complexity" evidence="6">
    <location>
        <begin position="488"/>
        <end position="497"/>
    </location>
</feature>
<dbReference type="Gene3D" id="1.10.510.10">
    <property type="entry name" value="Transferase(Phosphotransferase) domain 1"/>
    <property type="match status" value="1"/>
</dbReference>
<dbReference type="GO" id="GO:0005524">
    <property type="term" value="F:ATP binding"/>
    <property type="evidence" value="ECO:0007669"/>
    <property type="project" value="UniProtKB-UniRule"/>
</dbReference>
<dbReference type="Proteomes" id="UP000295497">
    <property type="component" value="Chromosome"/>
</dbReference>
<protein>
    <submittedName>
        <fullName evidence="9">Protein kinase</fullName>
        <ecNumber evidence="9">2.7.11.1</ecNumber>
    </submittedName>
</protein>
<dbReference type="EC" id="2.7.11.1" evidence="9"/>
<dbReference type="InterPro" id="IPR017441">
    <property type="entry name" value="Protein_kinase_ATP_BS"/>
</dbReference>
<evidence type="ECO:0000313" key="10">
    <source>
        <dbReference type="Proteomes" id="UP000295497"/>
    </source>
</evidence>
<feature type="region of interest" description="Disordered" evidence="6">
    <location>
        <begin position="301"/>
        <end position="358"/>
    </location>
</feature>
<evidence type="ECO:0000256" key="6">
    <source>
        <dbReference type="SAM" id="MobiDB-lite"/>
    </source>
</evidence>
<dbReference type="PROSITE" id="PS00108">
    <property type="entry name" value="PROTEIN_KINASE_ST"/>
    <property type="match status" value="1"/>
</dbReference>
<dbReference type="GO" id="GO:0004674">
    <property type="term" value="F:protein serine/threonine kinase activity"/>
    <property type="evidence" value="ECO:0007669"/>
    <property type="project" value="UniProtKB-EC"/>
</dbReference>
<feature type="transmembrane region" description="Helical" evidence="7">
    <location>
        <begin position="366"/>
        <end position="387"/>
    </location>
</feature>
<feature type="compositionally biased region" description="Pro residues" evidence="6">
    <location>
        <begin position="410"/>
        <end position="426"/>
    </location>
</feature>
<keyword evidence="1 9" id="KW-0808">Transferase</keyword>
<proteinExistence type="predicted"/>
<feature type="binding site" evidence="5">
    <location>
        <position position="42"/>
    </location>
    <ligand>
        <name>ATP</name>
        <dbReference type="ChEBI" id="CHEBI:30616"/>
    </ligand>
</feature>
<keyword evidence="7" id="KW-0812">Transmembrane</keyword>
<dbReference type="PANTHER" id="PTHR43289:SF34">
    <property type="entry name" value="SERINE_THREONINE-PROTEIN KINASE YBDM-RELATED"/>
    <property type="match status" value="1"/>
</dbReference>
<evidence type="ECO:0000259" key="8">
    <source>
        <dbReference type="PROSITE" id="PS50011"/>
    </source>
</evidence>
<dbReference type="EMBL" id="CP012672">
    <property type="protein sequence ID" value="AUX32833.1"/>
    <property type="molecule type" value="Genomic_DNA"/>
</dbReference>
<dbReference type="InterPro" id="IPR008271">
    <property type="entry name" value="Ser/Thr_kinase_AS"/>
</dbReference>
<dbReference type="Pfam" id="PF00069">
    <property type="entry name" value="Pkinase"/>
    <property type="match status" value="1"/>
</dbReference>
<keyword evidence="7" id="KW-1133">Transmembrane helix</keyword>
<evidence type="ECO:0000313" key="9">
    <source>
        <dbReference type="EMBL" id="AUX32833.1"/>
    </source>
</evidence>
<dbReference type="AlphaFoldDB" id="A0A4P2QTH4"/>
<feature type="region of interest" description="Disordered" evidence="6">
    <location>
        <begin position="391"/>
        <end position="506"/>
    </location>
</feature>
<feature type="compositionally biased region" description="Low complexity" evidence="6">
    <location>
        <begin position="400"/>
        <end position="409"/>
    </location>
</feature>
<dbReference type="PROSITE" id="PS00107">
    <property type="entry name" value="PROTEIN_KINASE_ATP"/>
    <property type="match status" value="1"/>
</dbReference>
<name>A0A4P2QTH4_SORCE</name>
<feature type="compositionally biased region" description="Pro residues" evidence="6">
    <location>
        <begin position="464"/>
        <end position="487"/>
    </location>
</feature>
<dbReference type="InterPro" id="IPR011009">
    <property type="entry name" value="Kinase-like_dom_sf"/>
</dbReference>
<feature type="compositionally biased region" description="Polar residues" evidence="6">
    <location>
        <begin position="340"/>
        <end position="353"/>
    </location>
</feature>
<organism evidence="9 10">
    <name type="scientific">Sorangium cellulosum</name>
    <name type="common">Polyangium cellulosum</name>
    <dbReference type="NCBI Taxonomy" id="56"/>
    <lineage>
        <taxon>Bacteria</taxon>
        <taxon>Pseudomonadati</taxon>
        <taxon>Myxococcota</taxon>
        <taxon>Polyangia</taxon>
        <taxon>Polyangiales</taxon>
        <taxon>Polyangiaceae</taxon>
        <taxon>Sorangium</taxon>
    </lineage>
</organism>
<dbReference type="RefSeq" id="WP_129576353.1">
    <property type="nucleotide sequence ID" value="NZ_CP012672.1"/>
</dbReference>
<accession>A0A4P2QTH4</accession>
<keyword evidence="7" id="KW-0472">Membrane</keyword>
<evidence type="ECO:0000256" key="1">
    <source>
        <dbReference type="ARBA" id="ARBA00022679"/>
    </source>
</evidence>
<feature type="domain" description="Protein kinase" evidence="8">
    <location>
        <begin position="13"/>
        <end position="281"/>
    </location>
</feature>
<sequence>MSALVGEIIDGKYRIVRLLGQGGMGAVFEGENVRIRRRVAIKLLHANISSQAESVARFEREAQAAARIGSDHICEVLDLGVLPDGTRYMVMEYLEGETLGAKIERAGRLGPEITVPIMVQVLEALGAAHAAGIIHRDLKPDNIFVIPVKAGLSNFVKVLDFGVSKFSPLAGAEMSMTRTGAVVGTPYYMSPEQARGSSPVDQRTDIYAMGVLLYQATTGQVPFDAATFNELLFKIVLEAAPLPQQLVPDLDVEFSGIIQKAMAREPGARFQSCAEFKSALLAWAAARPNLALLNTGRTSLPRLSLPSQPEVTTTPPPPLRPDTPSWGQNGPAVPGMGHTPQLTANSWGASSGVTGRATRPPSRMPIFAALAAAATLLGAGVAVWLAFGGSGPSGAATPEPSAVSATAIATPPPPPTTATPPPPEPPVVTASASAAELTPPTPPATAEPSAVPAASSAPVKPLSPRTPPPQTKPPPVTKPPQQAPPTKPSAQPQKPQKPGVPGDFGY</sequence>
<evidence type="ECO:0000256" key="4">
    <source>
        <dbReference type="ARBA" id="ARBA00022840"/>
    </source>
</evidence>
<keyword evidence="2 5" id="KW-0547">Nucleotide-binding</keyword>
<dbReference type="Gene3D" id="3.30.200.20">
    <property type="entry name" value="Phosphorylase Kinase, domain 1"/>
    <property type="match status" value="1"/>
</dbReference>
<dbReference type="InterPro" id="IPR000719">
    <property type="entry name" value="Prot_kinase_dom"/>
</dbReference>
<evidence type="ECO:0000256" key="2">
    <source>
        <dbReference type="ARBA" id="ARBA00022741"/>
    </source>
</evidence>
<evidence type="ECO:0000256" key="7">
    <source>
        <dbReference type="SAM" id="Phobius"/>
    </source>
</evidence>
<evidence type="ECO:0000256" key="3">
    <source>
        <dbReference type="ARBA" id="ARBA00022777"/>
    </source>
</evidence>
<keyword evidence="3 9" id="KW-0418">Kinase</keyword>
<dbReference type="SUPFAM" id="SSF56112">
    <property type="entry name" value="Protein kinase-like (PK-like)"/>
    <property type="match status" value="1"/>
</dbReference>
<dbReference type="PROSITE" id="PS50011">
    <property type="entry name" value="PROTEIN_KINASE_DOM"/>
    <property type="match status" value="1"/>
</dbReference>